<dbReference type="InterPro" id="IPR004323">
    <property type="entry name" value="Ion_tolerance_CutA"/>
</dbReference>
<organism evidence="2">
    <name type="scientific">Lygus hesperus</name>
    <name type="common">Western plant bug</name>
    <dbReference type="NCBI Taxonomy" id="30085"/>
    <lineage>
        <taxon>Eukaryota</taxon>
        <taxon>Metazoa</taxon>
        <taxon>Ecdysozoa</taxon>
        <taxon>Arthropoda</taxon>
        <taxon>Hexapoda</taxon>
        <taxon>Insecta</taxon>
        <taxon>Pterygota</taxon>
        <taxon>Neoptera</taxon>
        <taxon>Paraneoptera</taxon>
        <taxon>Hemiptera</taxon>
        <taxon>Heteroptera</taxon>
        <taxon>Panheteroptera</taxon>
        <taxon>Cimicomorpha</taxon>
        <taxon>Miridae</taxon>
        <taxon>Mirini</taxon>
        <taxon>Lygus</taxon>
    </lineage>
</organism>
<dbReference type="PANTHER" id="PTHR23419">
    <property type="entry name" value="DIVALENT CATION TOLERANCE CUTA-RELATED"/>
    <property type="match status" value="1"/>
</dbReference>
<dbReference type="EMBL" id="GBHO01018144">
    <property type="protein sequence ID" value="JAG25460.1"/>
    <property type="molecule type" value="Transcribed_RNA"/>
</dbReference>
<dbReference type="InterPro" id="IPR015867">
    <property type="entry name" value="N-reg_PII/ATP_PRibTrfase_C"/>
</dbReference>
<dbReference type="GO" id="GO:0010038">
    <property type="term" value="P:response to metal ion"/>
    <property type="evidence" value="ECO:0007669"/>
    <property type="project" value="InterPro"/>
</dbReference>
<proteinExistence type="inferred from homology"/>
<dbReference type="GO" id="GO:0005507">
    <property type="term" value="F:copper ion binding"/>
    <property type="evidence" value="ECO:0007669"/>
    <property type="project" value="TreeGrafter"/>
</dbReference>
<comment type="similarity">
    <text evidence="1">Belongs to the CutA family.</text>
</comment>
<dbReference type="SUPFAM" id="SSF54913">
    <property type="entry name" value="GlnB-like"/>
    <property type="match status" value="1"/>
</dbReference>
<evidence type="ECO:0000256" key="1">
    <source>
        <dbReference type="ARBA" id="ARBA00010169"/>
    </source>
</evidence>
<reference evidence="2" key="2">
    <citation type="submission" date="2014-07" db="EMBL/GenBank/DDBJ databases">
        <authorList>
            <person name="Hull J."/>
        </authorList>
    </citation>
    <scope>NUCLEOTIDE SEQUENCE</scope>
</reference>
<dbReference type="InterPro" id="IPR011322">
    <property type="entry name" value="N-reg_PII-like_a/b"/>
</dbReference>
<dbReference type="Pfam" id="PF03091">
    <property type="entry name" value="CutA1"/>
    <property type="match status" value="1"/>
</dbReference>
<evidence type="ECO:0000313" key="2">
    <source>
        <dbReference type="EMBL" id="JAG25460.1"/>
    </source>
</evidence>
<reference evidence="2" key="1">
    <citation type="journal article" date="2014" name="PLoS ONE">
        <title>Transcriptome-Based Identification of ABC Transporters in the Western Tarnished Plant Bug Lygus hesperus.</title>
        <authorList>
            <person name="Hull J.J."/>
            <person name="Chaney K."/>
            <person name="Geib S.M."/>
            <person name="Fabrick J.A."/>
            <person name="Brent C.S."/>
            <person name="Walsh D."/>
            <person name="Lavine L.C."/>
        </authorList>
    </citation>
    <scope>NUCLEOTIDE SEQUENCE</scope>
</reference>
<protein>
    <submittedName>
        <fullName evidence="2">Divalent-cation tolerance protein CutA</fullName>
    </submittedName>
</protein>
<dbReference type="AlphaFoldDB" id="A0A0A9Y7D7"/>
<dbReference type="PANTHER" id="PTHR23419:SF8">
    <property type="entry name" value="FI09726P"/>
    <property type="match status" value="1"/>
</dbReference>
<dbReference type="Gene3D" id="3.30.70.120">
    <property type="match status" value="1"/>
</dbReference>
<accession>A0A0A9Y7D7</accession>
<sequence>MSCYKLVLITVPSMDLGTELARHIVSTSLTACVNIIPGLTSIYSYDGKICQDSEAMLVCKTIAEKVPALQQSVLHKHTYDVPEFIVCVRVCILVSGVFAKHRRIFHRLDIEGGAP</sequence>
<name>A0A0A9Y7D7_LYGHE</name>
<gene>
    <name evidence="2" type="primary">cutA</name>
    <name evidence="2" type="ORF">CM83_9639</name>
</gene>